<dbReference type="SUPFAM" id="SSF53383">
    <property type="entry name" value="PLP-dependent transferases"/>
    <property type="match status" value="1"/>
</dbReference>
<dbReference type="Gene3D" id="3.40.640.10">
    <property type="entry name" value="Type I PLP-dependent aspartate aminotransferase-like (Major domain)"/>
    <property type="match status" value="1"/>
</dbReference>
<dbReference type="HOGENOM" id="CLU_017584_3_2_2"/>
<feature type="domain" description="Cysteine-rich small" evidence="11">
    <location>
        <begin position="409"/>
        <end position="476"/>
    </location>
</feature>
<comment type="catalytic activity">
    <reaction evidence="9">
        <text>O-phospho-L-threonine + H(+) = (R)-1-aminopropan-2-yl phosphate + CO2</text>
        <dbReference type="Rhea" id="RHEA:11492"/>
        <dbReference type="ChEBI" id="CHEBI:15378"/>
        <dbReference type="ChEBI" id="CHEBI:16526"/>
        <dbReference type="ChEBI" id="CHEBI:58563"/>
        <dbReference type="ChEBI" id="CHEBI:58675"/>
        <dbReference type="EC" id="4.1.1.81"/>
    </reaction>
</comment>
<dbReference type="NCBIfam" id="TIGR01140">
    <property type="entry name" value="L_thr_O3P_dcar"/>
    <property type="match status" value="1"/>
</dbReference>
<dbReference type="Pfam" id="PF04071">
    <property type="entry name" value="zf-like"/>
    <property type="match status" value="1"/>
</dbReference>
<gene>
    <name evidence="12" type="ORF">MSMAW_2580</name>
</gene>
<evidence type="ECO:0000256" key="4">
    <source>
        <dbReference type="ARBA" id="ARBA00012285"/>
    </source>
</evidence>
<dbReference type="InterPro" id="IPR015424">
    <property type="entry name" value="PyrdxlP-dep_Trfase"/>
</dbReference>
<dbReference type="GO" id="GO:0030170">
    <property type="term" value="F:pyridoxal phosphate binding"/>
    <property type="evidence" value="ECO:0007669"/>
    <property type="project" value="InterPro"/>
</dbReference>
<evidence type="ECO:0000256" key="1">
    <source>
        <dbReference type="ARBA" id="ARBA00001933"/>
    </source>
</evidence>
<dbReference type="InterPro" id="IPR015421">
    <property type="entry name" value="PyrdxlP-dep_Trfase_major"/>
</dbReference>
<evidence type="ECO:0000256" key="2">
    <source>
        <dbReference type="ARBA" id="ARBA00003444"/>
    </source>
</evidence>
<keyword evidence="5" id="KW-0169">Cobalamin biosynthesis</keyword>
<protein>
    <recommendedName>
        <fullName evidence="4">threonine-phosphate decarboxylase</fullName>
        <ecNumber evidence="4">4.1.1.81</ecNumber>
    </recommendedName>
    <alternativeName>
        <fullName evidence="8">L-threonine-O-3-phosphate decarboxylase</fullName>
    </alternativeName>
</protein>
<evidence type="ECO:0000256" key="3">
    <source>
        <dbReference type="ARBA" id="ARBA00004953"/>
    </source>
</evidence>
<keyword evidence="6" id="KW-0663">Pyridoxal phosphate</keyword>
<dbReference type="PANTHER" id="PTHR42885:SF1">
    <property type="entry name" value="THREONINE-PHOSPHATE DECARBOXYLASE"/>
    <property type="match status" value="1"/>
</dbReference>
<dbReference type="InterPro" id="IPR004838">
    <property type="entry name" value="NHTrfase_class1_PyrdxlP-BS"/>
</dbReference>
<dbReference type="EC" id="4.1.1.81" evidence="4"/>
<dbReference type="RefSeq" id="WP_015412284.1">
    <property type="nucleotide sequence ID" value="NZ_CP009509.1"/>
</dbReference>
<organism evidence="12 13">
    <name type="scientific">Methanosarcina mazei WWM610</name>
    <dbReference type="NCBI Taxonomy" id="1434117"/>
    <lineage>
        <taxon>Archaea</taxon>
        <taxon>Methanobacteriati</taxon>
        <taxon>Methanobacteriota</taxon>
        <taxon>Stenosarchaea group</taxon>
        <taxon>Methanomicrobia</taxon>
        <taxon>Methanosarcinales</taxon>
        <taxon>Methanosarcinaceae</taxon>
        <taxon>Methanosarcina</taxon>
    </lineage>
</organism>
<feature type="domain" description="Aminotransferase class I/classII large" evidence="10">
    <location>
        <begin position="39"/>
        <end position="378"/>
    </location>
</feature>
<evidence type="ECO:0000259" key="10">
    <source>
        <dbReference type="Pfam" id="PF00155"/>
    </source>
</evidence>
<dbReference type="Pfam" id="PF00155">
    <property type="entry name" value="Aminotran_1_2"/>
    <property type="match status" value="1"/>
</dbReference>
<dbReference type="GeneID" id="24852342"/>
<dbReference type="Gene3D" id="3.90.1150.10">
    <property type="entry name" value="Aspartate Aminotransferase, domain 1"/>
    <property type="match status" value="1"/>
</dbReference>
<dbReference type="GO" id="GO:0048472">
    <property type="term" value="F:threonine-phosphate decarboxylase activity"/>
    <property type="evidence" value="ECO:0007669"/>
    <property type="project" value="UniProtKB-EC"/>
</dbReference>
<accession>A0A0E3LFY3</accession>
<dbReference type="AlphaFoldDB" id="A0A0E3LFY3"/>
<evidence type="ECO:0000256" key="7">
    <source>
        <dbReference type="ARBA" id="ARBA00023239"/>
    </source>
</evidence>
<dbReference type="PATRIC" id="fig|1434117.4.peg.3281"/>
<dbReference type="GO" id="GO:0009236">
    <property type="term" value="P:cobalamin biosynthetic process"/>
    <property type="evidence" value="ECO:0007669"/>
    <property type="project" value="UniProtKB-UniPathway"/>
</dbReference>
<evidence type="ECO:0000256" key="6">
    <source>
        <dbReference type="ARBA" id="ARBA00022898"/>
    </source>
</evidence>
<name>A0A0E3LFY3_METMZ</name>
<comment type="function">
    <text evidence="2">Decarboxylates L-threonine-O-3-phosphate to yield (R)-1-amino-2-propanol O-2-phosphate, the precursor for the linkage between the nucleotide loop and the corrin ring in cobalamin.</text>
</comment>
<evidence type="ECO:0000313" key="13">
    <source>
        <dbReference type="Proteomes" id="UP000033058"/>
    </source>
</evidence>
<reference evidence="12 13" key="1">
    <citation type="submission" date="2014-07" db="EMBL/GenBank/DDBJ databases">
        <title>Methanogenic archaea and the global carbon cycle.</title>
        <authorList>
            <person name="Henriksen J.R."/>
            <person name="Luke J."/>
            <person name="Reinhart S."/>
            <person name="Benedict M.N."/>
            <person name="Youngblut N.D."/>
            <person name="Metcalf M.E."/>
            <person name="Whitaker R.J."/>
            <person name="Metcalf W.W."/>
        </authorList>
    </citation>
    <scope>NUCLEOTIDE SEQUENCE [LARGE SCALE GENOMIC DNA]</scope>
    <source>
        <strain evidence="12 13">WWM610</strain>
    </source>
</reference>
<evidence type="ECO:0000259" key="11">
    <source>
        <dbReference type="Pfam" id="PF04071"/>
    </source>
</evidence>
<dbReference type="EMBL" id="CP009509">
    <property type="protein sequence ID" value="AKB41571.1"/>
    <property type="molecule type" value="Genomic_DNA"/>
</dbReference>
<comment type="pathway">
    <text evidence="3">Cofactor biosynthesis; adenosylcobalamin biosynthesis.</text>
</comment>
<evidence type="ECO:0000256" key="5">
    <source>
        <dbReference type="ARBA" id="ARBA00022573"/>
    </source>
</evidence>
<dbReference type="InterPro" id="IPR005860">
    <property type="entry name" value="CobD"/>
</dbReference>
<keyword evidence="7 12" id="KW-0456">Lyase</keyword>
<evidence type="ECO:0000313" key="12">
    <source>
        <dbReference type="EMBL" id="AKB41571.1"/>
    </source>
</evidence>
<comment type="cofactor">
    <cofactor evidence="1">
        <name>pyridoxal 5'-phosphate</name>
        <dbReference type="ChEBI" id="CHEBI:597326"/>
    </cofactor>
</comment>
<dbReference type="InterPro" id="IPR007212">
    <property type="entry name" value="Zf-like"/>
</dbReference>
<dbReference type="PANTHER" id="PTHR42885">
    <property type="entry name" value="HISTIDINOL-PHOSPHATE AMINOTRANSFERASE-RELATED"/>
    <property type="match status" value="1"/>
</dbReference>
<dbReference type="PROSITE" id="PS00105">
    <property type="entry name" value="AA_TRANSFER_CLASS_1"/>
    <property type="match status" value="1"/>
</dbReference>
<dbReference type="CDD" id="cd00609">
    <property type="entry name" value="AAT_like"/>
    <property type="match status" value="1"/>
</dbReference>
<dbReference type="InterPro" id="IPR004839">
    <property type="entry name" value="Aminotransferase_I/II_large"/>
</dbReference>
<dbReference type="UniPathway" id="UPA00148"/>
<sequence length="496" mass="55604">MSEQRSVPLREHLLALKPCRHGGLIQETSETYGIPENEILDFSANFNPLGSPFDYPENGLNFEDIIKKSCGKLLEYPDNRYVEFREAAARFVGLGVTPQSIVPGNGSTEIVRLVVESVIEKGDKVLLPWPTFGEYEMQCRITGAEPVCPSQEEVNTLPDEVLEEAKILFICNPNNPTGKLRTREELKVLAERCREHKTLLYVDEAFIELSDPSQSVADLPAENNYVFVMRSLTKDFAIPGIRMGFGIAPPAMADILNTARLSWNLGAIANNTGIALLNIEGGIDSPYLKKAREMILKEGETLKAKIDRIRGFEAGEVNVNFILVDVSKFMLNSSELTARLAARGVLVRDCVSFHGLEKNYIRVAVRTEKENDRLIAAIGDVITEWGREQAKNELQHVIEKASEEGIGGRKTCEYYPCHFEGQNCTFCFCPFYPCENEKTGGKWIQSSRGGRVWSCVDCHLVHKKEIAQKILDCLMHEGDTDELVKVAWKEVMEPIL</sequence>
<evidence type="ECO:0000256" key="9">
    <source>
        <dbReference type="ARBA" id="ARBA00048531"/>
    </source>
</evidence>
<dbReference type="InterPro" id="IPR015422">
    <property type="entry name" value="PyrdxlP-dep_Trfase_small"/>
</dbReference>
<proteinExistence type="predicted"/>
<evidence type="ECO:0000256" key="8">
    <source>
        <dbReference type="ARBA" id="ARBA00029996"/>
    </source>
</evidence>
<dbReference type="Proteomes" id="UP000033058">
    <property type="component" value="Chromosome"/>
</dbReference>